<dbReference type="InterPro" id="IPR048300">
    <property type="entry name" value="TACO1_YebC-like_2nd/3rd_dom"/>
</dbReference>
<comment type="caution">
    <text evidence="12">The sequence shown here is derived from an EMBL/GenBank/DDBJ whole genome shotgun (WGS) entry which is preliminary data.</text>
</comment>
<dbReference type="FunFam" id="3.30.70.980:FF:000008">
    <property type="entry name" value="Translational activator of cytochrome c oxidase 1"/>
    <property type="match status" value="1"/>
</dbReference>
<dbReference type="Gene3D" id="3.30.70.980">
    <property type="match status" value="2"/>
</dbReference>
<evidence type="ECO:0000313" key="12">
    <source>
        <dbReference type="EMBL" id="GLD57381.1"/>
    </source>
</evidence>
<dbReference type="PANTHER" id="PTHR12532">
    <property type="entry name" value="TRANSLATIONAL ACTIVATOR OF CYTOCHROME C OXIDASE 1"/>
    <property type="match status" value="1"/>
</dbReference>
<evidence type="ECO:0000256" key="9">
    <source>
        <dbReference type="ARBA" id="ARBA00075676"/>
    </source>
</evidence>
<evidence type="ECO:0000256" key="5">
    <source>
        <dbReference type="ARBA" id="ARBA00023128"/>
    </source>
</evidence>
<evidence type="ECO:0000256" key="2">
    <source>
        <dbReference type="ARBA" id="ARBA00008724"/>
    </source>
</evidence>
<evidence type="ECO:0000256" key="6">
    <source>
        <dbReference type="ARBA" id="ARBA00023159"/>
    </source>
</evidence>
<evidence type="ECO:0000256" key="3">
    <source>
        <dbReference type="ARBA" id="ARBA00022845"/>
    </source>
</evidence>
<dbReference type="AlphaFoldDB" id="A0AAD3MPQ1"/>
<evidence type="ECO:0000256" key="4">
    <source>
        <dbReference type="ARBA" id="ARBA00023054"/>
    </source>
</evidence>
<feature type="domain" description="TACO1/YebC-like second and third" evidence="10">
    <location>
        <begin position="166"/>
        <end position="322"/>
    </location>
</feature>
<proteinExistence type="inferred from homology"/>
<name>A0AAD3MPQ1_LATJO</name>
<keyword evidence="4" id="KW-0175">Coiled coil</keyword>
<keyword evidence="13" id="KW-1185">Reference proteome</keyword>
<evidence type="ECO:0000259" key="11">
    <source>
        <dbReference type="Pfam" id="PF20772"/>
    </source>
</evidence>
<keyword evidence="6" id="KW-0010">Activator</keyword>
<dbReference type="InterPro" id="IPR029072">
    <property type="entry name" value="YebC-like"/>
</dbReference>
<dbReference type="InterPro" id="IPR002876">
    <property type="entry name" value="Transcrip_reg_TACO1-like"/>
</dbReference>
<evidence type="ECO:0000256" key="7">
    <source>
        <dbReference type="ARBA" id="ARBA00053642"/>
    </source>
</evidence>
<dbReference type="InterPro" id="IPR049083">
    <property type="entry name" value="TACO1_YebC_N"/>
</dbReference>
<evidence type="ECO:0000313" key="13">
    <source>
        <dbReference type="Proteomes" id="UP001279410"/>
    </source>
</evidence>
<dbReference type="SUPFAM" id="SSF75625">
    <property type="entry name" value="YebC-like"/>
    <property type="match status" value="1"/>
</dbReference>
<dbReference type="Pfam" id="PF20772">
    <property type="entry name" value="TACO1_YebC_N"/>
    <property type="match status" value="1"/>
</dbReference>
<dbReference type="GO" id="GO:0006417">
    <property type="term" value="P:regulation of translation"/>
    <property type="evidence" value="ECO:0007669"/>
    <property type="project" value="UniProtKB-KW"/>
</dbReference>
<feature type="domain" description="TACO1/YebC-like N-terminal" evidence="11">
    <location>
        <begin position="90"/>
        <end position="159"/>
    </location>
</feature>
<evidence type="ECO:0000259" key="10">
    <source>
        <dbReference type="Pfam" id="PF01709"/>
    </source>
</evidence>
<comment type="function">
    <text evidence="7">Acts as a translational activator of mitochondrially-encoded cytochrome c oxidase 1.</text>
</comment>
<comment type="subcellular location">
    <subcellularLocation>
        <location evidence="1">Mitochondrion</location>
    </subcellularLocation>
</comment>
<comment type="similarity">
    <text evidence="2">Belongs to the TACO1 family.</text>
</comment>
<keyword evidence="3" id="KW-0810">Translation regulation</keyword>
<evidence type="ECO:0000256" key="1">
    <source>
        <dbReference type="ARBA" id="ARBA00004173"/>
    </source>
</evidence>
<gene>
    <name evidence="12" type="ORF">AKAME5_000961100</name>
</gene>
<dbReference type="EMBL" id="BRZM01000030">
    <property type="protein sequence ID" value="GLD57381.1"/>
    <property type="molecule type" value="Genomic_DNA"/>
</dbReference>
<evidence type="ECO:0000256" key="8">
    <source>
        <dbReference type="ARBA" id="ARBA00073666"/>
    </source>
</evidence>
<reference evidence="12" key="1">
    <citation type="submission" date="2022-08" db="EMBL/GenBank/DDBJ databases">
        <title>Genome sequencing of akame (Lates japonicus).</title>
        <authorList>
            <person name="Hashiguchi Y."/>
            <person name="Takahashi H."/>
        </authorList>
    </citation>
    <scope>NUCLEOTIDE SEQUENCE</scope>
    <source>
        <strain evidence="12">Kochi</strain>
    </source>
</reference>
<dbReference type="GO" id="GO:0005739">
    <property type="term" value="C:mitochondrion"/>
    <property type="evidence" value="ECO:0007669"/>
    <property type="project" value="UniProtKB-SubCell"/>
</dbReference>
<accession>A0AAD3MPQ1</accession>
<keyword evidence="5" id="KW-0496">Mitochondrion</keyword>
<dbReference type="FunFam" id="1.10.10.200:FF:000002">
    <property type="entry name" value="Probable transcriptional regulatory protein CLM62_37755"/>
    <property type="match status" value="1"/>
</dbReference>
<dbReference type="Gene3D" id="1.10.10.200">
    <property type="match status" value="1"/>
</dbReference>
<dbReference type="PANTHER" id="PTHR12532:SF0">
    <property type="entry name" value="TRANSLATIONAL ACTIVATOR OF CYTOCHROME C OXIDASE 1"/>
    <property type="match status" value="1"/>
</dbReference>
<dbReference type="Pfam" id="PF01709">
    <property type="entry name" value="Transcrip_reg"/>
    <property type="match status" value="1"/>
</dbReference>
<protein>
    <recommendedName>
        <fullName evidence="8">Translational activator of cytochrome c oxidase 1</fullName>
    </recommendedName>
    <alternativeName>
        <fullName evidence="9">Coiled-coil domain-containing protein 44</fullName>
    </alternativeName>
</protein>
<dbReference type="InterPro" id="IPR017856">
    <property type="entry name" value="Integrase-like_N"/>
</dbReference>
<dbReference type="InterPro" id="IPR026564">
    <property type="entry name" value="Transcrip_reg_TACO1-like_dom3"/>
</dbReference>
<dbReference type="Proteomes" id="UP001279410">
    <property type="component" value="Unassembled WGS sequence"/>
</dbReference>
<sequence>MLHNQEVLGSQQGQQKLRALSGLVKTGMAGAAVLRALRARLPPTLTVASSRCSAPVESVLPSAPCVLSPPWITSSVRTLQLCSALCAGHNKWSKVKHIKGPKDEARGKMFNKFGMMIRIAVKEGGPNPDLNMNLAHILEQCRNKNMPKASIEAAIKSAEKAKPATQHMFEARGPGGCLLLIEVLTDNNNRSHHEIKRLLNKNGGMLSDGARHGFTRRGVVAAAGENISTERALELAIEAGAADVQETEDEEEQPLLKFVCDTVDLHNVRISLEKLGIQITSAGVEFIPSTHSSLDQDQLSAASSLIEVLNDCPDVVRVWDNIQADS</sequence>
<organism evidence="12 13">
    <name type="scientific">Lates japonicus</name>
    <name type="common">Japanese lates</name>
    <dbReference type="NCBI Taxonomy" id="270547"/>
    <lineage>
        <taxon>Eukaryota</taxon>
        <taxon>Metazoa</taxon>
        <taxon>Chordata</taxon>
        <taxon>Craniata</taxon>
        <taxon>Vertebrata</taxon>
        <taxon>Euteleostomi</taxon>
        <taxon>Actinopterygii</taxon>
        <taxon>Neopterygii</taxon>
        <taxon>Teleostei</taxon>
        <taxon>Neoteleostei</taxon>
        <taxon>Acanthomorphata</taxon>
        <taxon>Carangaria</taxon>
        <taxon>Carangaria incertae sedis</taxon>
        <taxon>Centropomidae</taxon>
        <taxon>Lates</taxon>
    </lineage>
</organism>
<dbReference type="HAMAP" id="MF_00693">
    <property type="entry name" value="Transcrip_reg_TACO1"/>
    <property type="match status" value="1"/>
</dbReference>